<dbReference type="InterPro" id="IPR001279">
    <property type="entry name" value="Metallo-B-lactamas"/>
</dbReference>
<dbReference type="PANTHER" id="PTHR43546:SF9">
    <property type="entry name" value="L-ASCORBATE-6-PHOSPHATE LACTONASE ULAG-RELATED"/>
    <property type="match status" value="1"/>
</dbReference>
<accession>A0A7X0X6W5</accession>
<dbReference type="Gene3D" id="3.60.15.10">
    <property type="entry name" value="Ribonuclease Z/Hydroxyacylglutathione hydrolase-like"/>
    <property type="match status" value="1"/>
</dbReference>
<evidence type="ECO:0000259" key="2">
    <source>
        <dbReference type="Pfam" id="PF12706"/>
    </source>
</evidence>
<dbReference type="InterPro" id="IPR050114">
    <property type="entry name" value="UPF0173_UPF0282_UlaG_hydrolase"/>
</dbReference>
<dbReference type="Pfam" id="PF12706">
    <property type="entry name" value="Lactamase_B_2"/>
    <property type="match status" value="1"/>
</dbReference>
<evidence type="ECO:0000313" key="4">
    <source>
        <dbReference type="Proteomes" id="UP000561617"/>
    </source>
</evidence>
<protein>
    <submittedName>
        <fullName evidence="3">MBL fold metallo-hydrolase</fullName>
    </submittedName>
</protein>
<dbReference type="GO" id="GO:0016787">
    <property type="term" value="F:hydrolase activity"/>
    <property type="evidence" value="ECO:0007669"/>
    <property type="project" value="UniProtKB-KW"/>
</dbReference>
<name>A0A7X0X6W5_9LIST</name>
<sequence length="271" mass="30660">MTKKKQAIPPNTKFFQQEAFQNETKTVIRWLGNSGVLLNSGTTNILIDPVLEGFDIPLLIDMPIPPEDIPHLDAILITHSDNDHYSLPTLKKLIPVTSSFHGPEYVARLMREQLQIDADGHKIYDTFKINNLTISLTKADHLWQNATTKFEHTFKIEDYCGYWIDTPDGTLWIPGDSRLLQEQLEMTPPDAILFDFSDNEWHIGFANAVKLANTYPQADLILSHWGTVDAPDMNVFNADPADLFDKVINPDRIQLLAAGEPIILTKKNELA</sequence>
<dbReference type="RefSeq" id="WP_185380744.1">
    <property type="nucleotide sequence ID" value="NZ_JAASTW010000004.1"/>
</dbReference>
<gene>
    <name evidence="3" type="ORF">HCJ38_04745</name>
</gene>
<dbReference type="PANTHER" id="PTHR43546">
    <property type="entry name" value="UPF0173 METAL-DEPENDENT HYDROLASE MJ1163-RELATED"/>
    <property type="match status" value="1"/>
</dbReference>
<keyword evidence="1 3" id="KW-0378">Hydrolase</keyword>
<dbReference type="Proteomes" id="UP000561617">
    <property type="component" value="Unassembled WGS sequence"/>
</dbReference>
<organism evidence="3 4">
    <name type="scientific">Listeria immobilis</name>
    <dbReference type="NCBI Taxonomy" id="2713502"/>
    <lineage>
        <taxon>Bacteria</taxon>
        <taxon>Bacillati</taxon>
        <taxon>Bacillota</taxon>
        <taxon>Bacilli</taxon>
        <taxon>Bacillales</taxon>
        <taxon>Listeriaceae</taxon>
        <taxon>Listeria</taxon>
    </lineage>
</organism>
<proteinExistence type="predicted"/>
<dbReference type="SUPFAM" id="SSF56281">
    <property type="entry name" value="Metallo-hydrolase/oxidoreductase"/>
    <property type="match status" value="1"/>
</dbReference>
<dbReference type="InterPro" id="IPR036866">
    <property type="entry name" value="RibonucZ/Hydroxyglut_hydro"/>
</dbReference>
<reference evidence="3 4" key="1">
    <citation type="submission" date="2020-03" db="EMBL/GenBank/DDBJ databases">
        <title>Soil Listeria distribution.</title>
        <authorList>
            <person name="Liao J."/>
            <person name="Wiedmann M."/>
        </authorList>
    </citation>
    <scope>NUCLEOTIDE SEQUENCE [LARGE SCALE GENOMIC DNA]</scope>
    <source>
        <strain evidence="3 4">FSL L7-1554</strain>
    </source>
</reference>
<feature type="domain" description="Metallo-beta-lactamase" evidence="2">
    <location>
        <begin position="43"/>
        <end position="225"/>
    </location>
</feature>
<dbReference type="AlphaFoldDB" id="A0A7X0X6W5"/>
<comment type="caution">
    <text evidence="3">The sequence shown here is derived from an EMBL/GenBank/DDBJ whole genome shotgun (WGS) entry which is preliminary data.</text>
</comment>
<evidence type="ECO:0000256" key="1">
    <source>
        <dbReference type="ARBA" id="ARBA00022801"/>
    </source>
</evidence>
<evidence type="ECO:0000313" key="3">
    <source>
        <dbReference type="EMBL" id="MBC1488321.1"/>
    </source>
</evidence>
<dbReference type="EMBL" id="JAASTW010000004">
    <property type="protein sequence ID" value="MBC1488321.1"/>
    <property type="molecule type" value="Genomic_DNA"/>
</dbReference>